<accession>A0A0Q3SUK4</accession>
<dbReference type="EMBL" id="LMAR01000053">
    <property type="protein sequence ID" value="KQK29098.1"/>
    <property type="molecule type" value="Genomic_DNA"/>
</dbReference>
<sequence>MFRHSLRKRPLNASMKALSVGLPAAAQEGYSFVGSEMMAEYVEIAYRRIAKILPGCDVVFSNQPEETPVSRNAS</sequence>
<protein>
    <submittedName>
        <fullName evidence="1">Uncharacterized protein</fullName>
    </submittedName>
</protein>
<comment type="caution">
    <text evidence="1">The sequence shown here is derived from an EMBL/GenBank/DDBJ whole genome shotgun (WGS) entry which is preliminary data.</text>
</comment>
<organism evidence="1 2">
    <name type="scientific">Bosea thiooxidans</name>
    <dbReference type="NCBI Taxonomy" id="53254"/>
    <lineage>
        <taxon>Bacteria</taxon>
        <taxon>Pseudomonadati</taxon>
        <taxon>Pseudomonadota</taxon>
        <taxon>Alphaproteobacteria</taxon>
        <taxon>Hyphomicrobiales</taxon>
        <taxon>Boseaceae</taxon>
        <taxon>Bosea</taxon>
    </lineage>
</organism>
<proteinExistence type="predicted"/>
<reference evidence="1 2" key="1">
    <citation type="submission" date="2015-10" db="EMBL/GenBank/DDBJ databases">
        <title>Draft genome of Bosea thiooxidans.</title>
        <authorList>
            <person name="Wang X."/>
        </authorList>
    </citation>
    <scope>NUCLEOTIDE SEQUENCE [LARGE SCALE GENOMIC DNA]</scope>
    <source>
        <strain evidence="1 2">CGMCC 9174</strain>
    </source>
</reference>
<dbReference type="AlphaFoldDB" id="A0A0Q3SUK4"/>
<name>A0A0Q3SUK4_9HYPH</name>
<evidence type="ECO:0000313" key="1">
    <source>
        <dbReference type="EMBL" id="KQK29098.1"/>
    </source>
</evidence>
<dbReference type="Proteomes" id="UP000051562">
    <property type="component" value="Unassembled WGS sequence"/>
</dbReference>
<keyword evidence="2" id="KW-1185">Reference proteome</keyword>
<evidence type="ECO:0000313" key="2">
    <source>
        <dbReference type="Proteomes" id="UP000051562"/>
    </source>
</evidence>
<gene>
    <name evidence="1" type="ORF">ARD30_19990</name>
</gene>